<keyword evidence="2" id="KW-0808">Transferase</keyword>
<dbReference type="AlphaFoldDB" id="A0A495M8J6"/>
<evidence type="ECO:0000313" key="2">
    <source>
        <dbReference type="EMBL" id="RKS21768.1"/>
    </source>
</evidence>
<dbReference type="EMBL" id="RBLC01000003">
    <property type="protein sequence ID" value="RKS21768.1"/>
    <property type="molecule type" value="Genomic_DNA"/>
</dbReference>
<accession>A0A495M8J6</accession>
<evidence type="ECO:0000259" key="1">
    <source>
        <dbReference type="Pfam" id="PF13649"/>
    </source>
</evidence>
<sequence length="239" mass="28376">MTDDMKLYWKLYSEWFPNERILSKFNNPIRDYSIKNSGKVIDIGCGQSTYLLDLLDSNYELFAVDTNEMQLQLLKDRVIKSGNKAERINYSSTEFPSDNFKGNYFTAIIISNLLHFFKKNDAYNFVSQLNQYSESGTLILVTVHSSSHLSNKKEITDKSYFKSFYSKSDLYEMFPSSDFEYIGYIEKEKLPNNYKIKFIKHWINEVYKEKYTPNQIRKIQQNYLKTCRINSIDFLVKKH</sequence>
<protein>
    <submittedName>
        <fullName evidence="2">SAM-dependent methyltransferase</fullName>
    </submittedName>
</protein>
<reference evidence="2 3" key="1">
    <citation type="submission" date="2018-10" db="EMBL/GenBank/DDBJ databases">
        <title>Genomic Encyclopedia of Archaeal and Bacterial Type Strains, Phase II (KMG-II): from individual species to whole genera.</title>
        <authorList>
            <person name="Goeker M."/>
        </authorList>
    </citation>
    <scope>NUCLEOTIDE SEQUENCE [LARGE SCALE GENOMIC DNA]</scope>
    <source>
        <strain evidence="2 3">DSM 29537</strain>
    </source>
</reference>
<name>A0A495M8J6_9FLAO</name>
<dbReference type="Proteomes" id="UP000277579">
    <property type="component" value="Unassembled WGS sequence"/>
</dbReference>
<dbReference type="Gene3D" id="3.40.50.150">
    <property type="entry name" value="Vaccinia Virus protein VP39"/>
    <property type="match status" value="1"/>
</dbReference>
<proteinExistence type="predicted"/>
<gene>
    <name evidence="2" type="ORF">CLV94_2403</name>
</gene>
<dbReference type="GO" id="GO:0032259">
    <property type="term" value="P:methylation"/>
    <property type="evidence" value="ECO:0007669"/>
    <property type="project" value="UniProtKB-KW"/>
</dbReference>
<dbReference type="RefSeq" id="WP_121376712.1">
    <property type="nucleotide sequence ID" value="NZ_RBLC01000003.1"/>
</dbReference>
<evidence type="ECO:0000313" key="3">
    <source>
        <dbReference type="Proteomes" id="UP000277579"/>
    </source>
</evidence>
<dbReference type="Pfam" id="PF13649">
    <property type="entry name" value="Methyltransf_25"/>
    <property type="match status" value="1"/>
</dbReference>
<keyword evidence="3" id="KW-1185">Reference proteome</keyword>
<comment type="caution">
    <text evidence="2">The sequence shown here is derived from an EMBL/GenBank/DDBJ whole genome shotgun (WGS) entry which is preliminary data.</text>
</comment>
<dbReference type="InterPro" id="IPR029063">
    <property type="entry name" value="SAM-dependent_MTases_sf"/>
</dbReference>
<dbReference type="InterPro" id="IPR041698">
    <property type="entry name" value="Methyltransf_25"/>
</dbReference>
<feature type="domain" description="Methyltransferase" evidence="1">
    <location>
        <begin position="40"/>
        <end position="131"/>
    </location>
</feature>
<dbReference type="SUPFAM" id="SSF53335">
    <property type="entry name" value="S-adenosyl-L-methionine-dependent methyltransferases"/>
    <property type="match status" value="1"/>
</dbReference>
<keyword evidence="2" id="KW-0489">Methyltransferase</keyword>
<dbReference type="GO" id="GO:0008168">
    <property type="term" value="F:methyltransferase activity"/>
    <property type="evidence" value="ECO:0007669"/>
    <property type="project" value="UniProtKB-KW"/>
</dbReference>
<dbReference type="OrthoDB" id="9804312at2"/>
<organism evidence="2 3">
    <name type="scientific">Flavobacterium endophyticum</name>
    <dbReference type="NCBI Taxonomy" id="1540163"/>
    <lineage>
        <taxon>Bacteria</taxon>
        <taxon>Pseudomonadati</taxon>
        <taxon>Bacteroidota</taxon>
        <taxon>Flavobacteriia</taxon>
        <taxon>Flavobacteriales</taxon>
        <taxon>Flavobacteriaceae</taxon>
        <taxon>Flavobacterium</taxon>
    </lineage>
</organism>